<keyword evidence="5 6" id="KW-0472">Membrane</keyword>
<evidence type="ECO:0000256" key="3">
    <source>
        <dbReference type="ARBA" id="ARBA00022692"/>
    </source>
</evidence>
<protein>
    <recommendedName>
        <fullName evidence="9">ATP synthase I</fullName>
    </recommendedName>
</protein>
<evidence type="ECO:0000313" key="8">
    <source>
        <dbReference type="Proteomes" id="UP000006250"/>
    </source>
</evidence>
<evidence type="ECO:0000313" key="7">
    <source>
        <dbReference type="EMBL" id="EFL50685.1"/>
    </source>
</evidence>
<keyword evidence="4 6" id="KW-1133">Transmembrane helix</keyword>
<organism evidence="7 8">
    <name type="scientific">Solidesulfovibrio fructosivorans JJ]</name>
    <dbReference type="NCBI Taxonomy" id="596151"/>
    <lineage>
        <taxon>Bacteria</taxon>
        <taxon>Pseudomonadati</taxon>
        <taxon>Thermodesulfobacteriota</taxon>
        <taxon>Desulfovibrionia</taxon>
        <taxon>Desulfovibrionales</taxon>
        <taxon>Desulfovibrionaceae</taxon>
        <taxon>Solidesulfovibrio</taxon>
    </lineage>
</organism>
<evidence type="ECO:0000256" key="5">
    <source>
        <dbReference type="ARBA" id="ARBA00023136"/>
    </source>
</evidence>
<feature type="transmembrane region" description="Helical" evidence="6">
    <location>
        <begin position="117"/>
        <end position="134"/>
    </location>
</feature>
<dbReference type="OrthoDB" id="5471190at2"/>
<dbReference type="Pfam" id="PF03899">
    <property type="entry name" value="ATP-synt_I"/>
    <property type="match status" value="1"/>
</dbReference>
<comment type="caution">
    <text evidence="7">The sequence shown here is derived from an EMBL/GenBank/DDBJ whole genome shotgun (WGS) entry which is preliminary data.</text>
</comment>
<dbReference type="AlphaFoldDB" id="E1JYB1"/>
<name>E1JYB1_SOLFR</name>
<dbReference type="RefSeq" id="WP_005994553.1">
    <property type="nucleotide sequence ID" value="NZ_AECZ01000017.1"/>
</dbReference>
<feature type="transmembrane region" description="Helical" evidence="6">
    <location>
        <begin position="51"/>
        <end position="71"/>
    </location>
</feature>
<proteinExistence type="predicted"/>
<reference evidence="7 8" key="1">
    <citation type="submission" date="2010-08" db="EMBL/GenBank/DDBJ databases">
        <title>The draft genome of Desulfovibrio fructosovorans JJ.</title>
        <authorList>
            <consortium name="US DOE Joint Genome Institute (JGI-PGF)"/>
            <person name="Lucas S."/>
            <person name="Copeland A."/>
            <person name="Lapidus A."/>
            <person name="Cheng J.-F."/>
            <person name="Bruce D."/>
            <person name="Goodwin L."/>
            <person name="Pitluck S."/>
            <person name="Land M.L."/>
            <person name="Hauser L."/>
            <person name="Chang Y.-J."/>
            <person name="Jeffries C."/>
            <person name="Wall J.D."/>
            <person name="Stahl D.A."/>
            <person name="Arkin A.P."/>
            <person name="Dehal P."/>
            <person name="Stolyar S.M."/>
            <person name="Hazen T.C."/>
            <person name="Woyke T.J."/>
        </authorList>
    </citation>
    <scope>NUCLEOTIDE SEQUENCE [LARGE SCALE GENOMIC DNA]</scope>
    <source>
        <strain evidence="7 8">JJ</strain>
    </source>
</reference>
<sequence length="150" mass="16629">MVKNLRDRLDRWLLRRGYVHPEVRELVRNQIVLTALVLLVCLPLSGISVAAWSLAAGTVIISLNFCSLARFGQRITGYGNKREAVLAVLVRFYLRLAISGAALFACIVWFGAMPLPLLAGITTVVVNFLVWGAWRYAGSRTRQTLTGKEA</sequence>
<evidence type="ECO:0008006" key="9">
    <source>
        <dbReference type="Google" id="ProtNLM"/>
    </source>
</evidence>
<evidence type="ECO:0000256" key="6">
    <source>
        <dbReference type="SAM" id="Phobius"/>
    </source>
</evidence>
<keyword evidence="3 6" id="KW-0812">Transmembrane</keyword>
<gene>
    <name evidence="7" type="ORF">DesfrDRAFT_2626</name>
</gene>
<evidence type="ECO:0000256" key="1">
    <source>
        <dbReference type="ARBA" id="ARBA00004651"/>
    </source>
</evidence>
<accession>E1JYB1</accession>
<dbReference type="GO" id="GO:0005886">
    <property type="term" value="C:plasma membrane"/>
    <property type="evidence" value="ECO:0007669"/>
    <property type="project" value="UniProtKB-SubCell"/>
</dbReference>
<keyword evidence="8" id="KW-1185">Reference proteome</keyword>
<dbReference type="STRING" id="596151.DesfrDRAFT_2626"/>
<evidence type="ECO:0000256" key="4">
    <source>
        <dbReference type="ARBA" id="ARBA00022989"/>
    </source>
</evidence>
<dbReference type="EMBL" id="AECZ01000017">
    <property type="protein sequence ID" value="EFL50685.1"/>
    <property type="molecule type" value="Genomic_DNA"/>
</dbReference>
<feature type="transmembrane region" description="Helical" evidence="6">
    <location>
        <begin position="92"/>
        <end position="111"/>
    </location>
</feature>
<keyword evidence="2" id="KW-1003">Cell membrane</keyword>
<dbReference type="InterPro" id="IPR005598">
    <property type="entry name" value="ATP_synth_I"/>
</dbReference>
<dbReference type="eggNOG" id="ENOG50343QE">
    <property type="taxonomic scope" value="Bacteria"/>
</dbReference>
<dbReference type="Proteomes" id="UP000006250">
    <property type="component" value="Unassembled WGS sequence"/>
</dbReference>
<evidence type="ECO:0000256" key="2">
    <source>
        <dbReference type="ARBA" id="ARBA00022475"/>
    </source>
</evidence>
<comment type="subcellular location">
    <subcellularLocation>
        <location evidence="1">Cell membrane</location>
        <topology evidence="1">Multi-pass membrane protein</topology>
    </subcellularLocation>
</comment>